<dbReference type="GO" id="GO:0006974">
    <property type="term" value="P:DNA damage response"/>
    <property type="evidence" value="ECO:0007669"/>
    <property type="project" value="TreeGrafter"/>
</dbReference>
<dbReference type="PANTHER" id="PTHR12805">
    <property type="entry name" value="KIN17 KIN, ANTIGENIC DETERMINANT OF RECA PROTEIN HOMOLOG"/>
    <property type="match status" value="1"/>
</dbReference>
<organism evidence="7 8">
    <name type="scientific">Decorospora gaudefroyi</name>
    <dbReference type="NCBI Taxonomy" id="184978"/>
    <lineage>
        <taxon>Eukaryota</taxon>
        <taxon>Fungi</taxon>
        <taxon>Dikarya</taxon>
        <taxon>Ascomycota</taxon>
        <taxon>Pezizomycotina</taxon>
        <taxon>Dothideomycetes</taxon>
        <taxon>Pleosporomycetidae</taxon>
        <taxon>Pleosporales</taxon>
        <taxon>Pleosporineae</taxon>
        <taxon>Pleosporaceae</taxon>
        <taxon>Decorospora</taxon>
    </lineage>
</organism>
<dbReference type="InterPro" id="IPR037321">
    <property type="entry name" value="KIN17-like"/>
</dbReference>
<dbReference type="Pfam" id="PF10357">
    <property type="entry name" value="WH_KIN17"/>
    <property type="match status" value="1"/>
</dbReference>
<evidence type="ECO:0000256" key="2">
    <source>
        <dbReference type="ARBA" id="ARBA00022723"/>
    </source>
</evidence>
<feature type="compositionally biased region" description="Basic and acidic residues" evidence="5">
    <location>
        <begin position="185"/>
        <end position="195"/>
    </location>
</feature>
<dbReference type="InterPro" id="IPR036236">
    <property type="entry name" value="Znf_C2H2_sf"/>
</dbReference>
<feature type="compositionally biased region" description="Low complexity" evidence="5">
    <location>
        <begin position="237"/>
        <end position="253"/>
    </location>
</feature>
<keyword evidence="2" id="KW-0479">Metal-binding</keyword>
<dbReference type="GO" id="GO:0008270">
    <property type="term" value="F:zinc ion binding"/>
    <property type="evidence" value="ECO:0007669"/>
    <property type="project" value="UniProtKB-KW"/>
</dbReference>
<dbReference type="Proteomes" id="UP000800040">
    <property type="component" value="Unassembled WGS sequence"/>
</dbReference>
<keyword evidence="4" id="KW-0862">Zinc</keyword>
<evidence type="ECO:0000313" key="8">
    <source>
        <dbReference type="Proteomes" id="UP000800040"/>
    </source>
</evidence>
<feature type="domain" description="C2H2-type" evidence="6">
    <location>
        <begin position="28"/>
        <end position="50"/>
    </location>
</feature>
<evidence type="ECO:0000313" key="7">
    <source>
        <dbReference type="EMBL" id="KAF1830812.1"/>
    </source>
</evidence>
<keyword evidence="3" id="KW-0863">Zinc-finger</keyword>
<evidence type="ECO:0000256" key="5">
    <source>
        <dbReference type="SAM" id="MobiDB-lite"/>
    </source>
</evidence>
<evidence type="ECO:0000256" key="3">
    <source>
        <dbReference type="ARBA" id="ARBA00022771"/>
    </source>
</evidence>
<dbReference type="FunFam" id="1.10.10.2030:FF:000001">
    <property type="entry name" value="DNA/RNA-binding protein KIN17, putative"/>
    <property type="match status" value="1"/>
</dbReference>
<feature type="region of interest" description="Disordered" evidence="5">
    <location>
        <begin position="185"/>
        <end position="298"/>
    </location>
</feature>
<dbReference type="Pfam" id="PF25095">
    <property type="entry name" value="C2H2-zf_KIN17"/>
    <property type="match status" value="1"/>
</dbReference>
<dbReference type="InterPro" id="IPR019447">
    <property type="entry name" value="DNA/RNA-bd_Kin17_WH-like_dom"/>
</dbReference>
<sequence length="298" mass="33287">MGKAEAGSTKWVANKMKSKGLQRLRWWCEPCQKQCRDANGFKCHVQSESHTRNLQIVGEDPKKYINNFSNDFQRDFVNLLRTAHNEKWVPANRFYNEYIRDKEHVHMNATKWSSLTEFTKHLGREGICHVKEDEKDGLMIAWRDTSAAAVTRKREIAELEAAEARSGAGEDKLLKKMAKRAQEEAEAKKAIEAKRAAAQAAIQQPTPPAEGASPTEKSKEDKSSESPVDGEKQGDDNNNVAEEPKVEAAAPVKLSFGLKAKTAPANKAGLGQMKSQSIFKRKKDSATAEQKPVKKVKL</sequence>
<evidence type="ECO:0000259" key="6">
    <source>
        <dbReference type="PROSITE" id="PS00028"/>
    </source>
</evidence>
<proteinExistence type="inferred from homology"/>
<keyword evidence="8" id="KW-1185">Reference proteome</keyword>
<comment type="similarity">
    <text evidence="1">Belongs to the KIN17 family.</text>
</comment>
<feature type="compositionally biased region" description="Basic and acidic residues" evidence="5">
    <location>
        <begin position="216"/>
        <end position="235"/>
    </location>
</feature>
<dbReference type="GO" id="GO:0006260">
    <property type="term" value="P:DNA replication"/>
    <property type="evidence" value="ECO:0007669"/>
    <property type="project" value="TreeGrafter"/>
</dbReference>
<protein>
    <recommendedName>
        <fullName evidence="6">C2H2-type domain-containing protein</fullName>
    </recommendedName>
</protein>
<dbReference type="SUPFAM" id="SSF57667">
    <property type="entry name" value="beta-beta-alpha zinc fingers"/>
    <property type="match status" value="1"/>
</dbReference>
<dbReference type="GO" id="GO:0003690">
    <property type="term" value="F:double-stranded DNA binding"/>
    <property type="evidence" value="ECO:0007669"/>
    <property type="project" value="TreeGrafter"/>
</dbReference>
<reference evidence="7" key="1">
    <citation type="submission" date="2020-01" db="EMBL/GenBank/DDBJ databases">
        <authorList>
            <consortium name="DOE Joint Genome Institute"/>
            <person name="Haridas S."/>
            <person name="Albert R."/>
            <person name="Binder M."/>
            <person name="Bloem J."/>
            <person name="Labutti K."/>
            <person name="Salamov A."/>
            <person name="Andreopoulos B."/>
            <person name="Baker S.E."/>
            <person name="Barry K."/>
            <person name="Bills G."/>
            <person name="Bluhm B.H."/>
            <person name="Cannon C."/>
            <person name="Castanera R."/>
            <person name="Culley D.E."/>
            <person name="Daum C."/>
            <person name="Ezra D."/>
            <person name="Gonzalez J.B."/>
            <person name="Henrissat B."/>
            <person name="Kuo A."/>
            <person name="Liang C."/>
            <person name="Lipzen A."/>
            <person name="Lutzoni F."/>
            <person name="Magnuson J."/>
            <person name="Mondo S."/>
            <person name="Nolan M."/>
            <person name="Ohm R."/>
            <person name="Pangilinan J."/>
            <person name="Park H.-J."/>
            <person name="Ramirez L."/>
            <person name="Alfaro M."/>
            <person name="Sun H."/>
            <person name="Tritt A."/>
            <person name="Yoshinaga Y."/>
            <person name="Zwiers L.-H."/>
            <person name="Turgeon B.G."/>
            <person name="Goodwin S.B."/>
            <person name="Spatafora J.W."/>
            <person name="Crous P.W."/>
            <person name="Grigoriev I.V."/>
        </authorList>
    </citation>
    <scope>NUCLEOTIDE SEQUENCE</scope>
    <source>
        <strain evidence="7">P77</strain>
    </source>
</reference>
<dbReference type="SMART" id="SM01253">
    <property type="entry name" value="Kin17_mid"/>
    <property type="match status" value="1"/>
</dbReference>
<dbReference type="GO" id="GO:0005634">
    <property type="term" value="C:nucleus"/>
    <property type="evidence" value="ECO:0007669"/>
    <property type="project" value="TreeGrafter"/>
</dbReference>
<dbReference type="AlphaFoldDB" id="A0A6A5K851"/>
<evidence type="ECO:0000256" key="1">
    <source>
        <dbReference type="ARBA" id="ARBA00008517"/>
    </source>
</evidence>
<dbReference type="PROSITE" id="PS00028">
    <property type="entry name" value="ZINC_FINGER_C2H2_1"/>
    <property type="match status" value="1"/>
</dbReference>
<dbReference type="InterPro" id="IPR038254">
    <property type="entry name" value="KIN17_WH-like_sf"/>
</dbReference>
<gene>
    <name evidence="7" type="ORF">BDW02DRAFT_84967</name>
</gene>
<dbReference type="Gene3D" id="1.10.10.2030">
    <property type="entry name" value="DNA/RNA-binding protein Kin17, conserved domain"/>
    <property type="match status" value="1"/>
</dbReference>
<name>A0A6A5K851_9PLEO</name>
<dbReference type="EMBL" id="ML975383">
    <property type="protein sequence ID" value="KAF1830812.1"/>
    <property type="molecule type" value="Genomic_DNA"/>
</dbReference>
<evidence type="ECO:0000256" key="4">
    <source>
        <dbReference type="ARBA" id="ARBA00022833"/>
    </source>
</evidence>
<dbReference type="OrthoDB" id="10266249at2759"/>
<accession>A0A6A5K851</accession>
<dbReference type="InterPro" id="IPR056767">
    <property type="entry name" value="C2H2-Znf_KIN17"/>
</dbReference>
<dbReference type="InterPro" id="IPR013087">
    <property type="entry name" value="Znf_C2H2_type"/>
</dbReference>
<dbReference type="PANTHER" id="PTHR12805:SF0">
    <property type="entry name" value="DNA_RNA-BINDING PROTEIN KIN17"/>
    <property type="match status" value="1"/>
</dbReference>